<name>A0A2T1EBV8_9CYAN</name>
<dbReference type="InterPro" id="IPR025959">
    <property type="entry name" value="Winged_HTH_dom"/>
</dbReference>
<dbReference type="Proteomes" id="UP000239576">
    <property type="component" value="Unassembled WGS sequence"/>
</dbReference>
<organism evidence="2 3">
    <name type="scientific">Stenomitos frigidus ULC18</name>
    <dbReference type="NCBI Taxonomy" id="2107698"/>
    <lineage>
        <taxon>Bacteria</taxon>
        <taxon>Bacillati</taxon>
        <taxon>Cyanobacteriota</taxon>
        <taxon>Cyanophyceae</taxon>
        <taxon>Leptolyngbyales</taxon>
        <taxon>Leptolyngbyaceae</taxon>
        <taxon>Stenomitos</taxon>
    </lineage>
</organism>
<dbReference type="SUPFAM" id="SSF46689">
    <property type="entry name" value="Homeodomain-like"/>
    <property type="match status" value="1"/>
</dbReference>
<evidence type="ECO:0000313" key="3">
    <source>
        <dbReference type="Proteomes" id="UP000239576"/>
    </source>
</evidence>
<dbReference type="EMBL" id="PVWK01000055">
    <property type="protein sequence ID" value="PSB30194.1"/>
    <property type="molecule type" value="Genomic_DNA"/>
</dbReference>
<feature type="domain" description="Winged helix-turn helix" evidence="1">
    <location>
        <begin position="78"/>
        <end position="132"/>
    </location>
</feature>
<accession>A0A2T1EBV8</accession>
<protein>
    <recommendedName>
        <fullName evidence="1">Winged helix-turn helix domain-containing protein</fullName>
    </recommendedName>
</protein>
<dbReference type="AlphaFoldDB" id="A0A2T1EBV8"/>
<reference evidence="3" key="1">
    <citation type="submission" date="2018-02" db="EMBL/GenBank/DDBJ databases">
        <authorList>
            <person name="Moore K."/>
            <person name="Momper L."/>
        </authorList>
    </citation>
    <scope>NUCLEOTIDE SEQUENCE [LARGE SCALE GENOMIC DNA]</scope>
    <source>
        <strain evidence="3">ULC18</strain>
    </source>
</reference>
<evidence type="ECO:0000259" key="1">
    <source>
        <dbReference type="Pfam" id="PF13592"/>
    </source>
</evidence>
<dbReference type="Pfam" id="PF13592">
    <property type="entry name" value="HTH_33"/>
    <property type="match status" value="1"/>
</dbReference>
<dbReference type="OrthoDB" id="583584at2"/>
<comment type="caution">
    <text evidence="2">The sequence shown here is derived from an EMBL/GenBank/DDBJ whole genome shotgun (WGS) entry which is preliminary data.</text>
</comment>
<evidence type="ECO:0000313" key="2">
    <source>
        <dbReference type="EMBL" id="PSB30194.1"/>
    </source>
</evidence>
<keyword evidence="3" id="KW-1185">Reference proteome</keyword>
<sequence>MIIYNALVDPRPASAIAKHTATSLRTVHQVIADYNRAGESALQPRTRPGKNPGAYLSFAQEATFLEAFHEPAKHGHLTTIQAIQTDFETKVGTAVAPSTIYRLLERHGWRKLAPRPYHPEGDKAAQAAFKQTFQTWFKQPSQTVQRRTTVPL</sequence>
<gene>
    <name evidence="2" type="ORF">C7B82_09375</name>
</gene>
<proteinExistence type="predicted"/>
<dbReference type="InterPro" id="IPR009057">
    <property type="entry name" value="Homeodomain-like_sf"/>
</dbReference>
<reference evidence="2 3" key="2">
    <citation type="submission" date="2018-03" db="EMBL/GenBank/DDBJ databases">
        <title>The ancient ancestry and fast evolution of plastids.</title>
        <authorList>
            <person name="Moore K.R."/>
            <person name="Magnabosco C."/>
            <person name="Momper L."/>
            <person name="Gold D.A."/>
            <person name="Bosak T."/>
            <person name="Fournier G.P."/>
        </authorList>
    </citation>
    <scope>NUCLEOTIDE SEQUENCE [LARGE SCALE GENOMIC DNA]</scope>
    <source>
        <strain evidence="2 3">ULC18</strain>
    </source>
</reference>